<dbReference type="Proteomes" id="UP001157109">
    <property type="component" value="Unassembled WGS sequence"/>
</dbReference>
<dbReference type="SMART" id="SM00642">
    <property type="entry name" value="Aamy"/>
    <property type="match status" value="1"/>
</dbReference>
<evidence type="ECO:0000259" key="1">
    <source>
        <dbReference type="SMART" id="SM00642"/>
    </source>
</evidence>
<feature type="domain" description="Glycosyl hydrolase family 13 catalytic" evidence="1">
    <location>
        <begin position="18"/>
        <end position="425"/>
    </location>
</feature>
<dbReference type="InterPro" id="IPR017853">
    <property type="entry name" value="GH"/>
</dbReference>
<dbReference type="Gene3D" id="3.90.400.10">
    <property type="entry name" value="Oligo-1,6-glucosidase, Domain 2"/>
    <property type="match status" value="1"/>
</dbReference>
<dbReference type="PANTHER" id="PTHR10357">
    <property type="entry name" value="ALPHA-AMYLASE FAMILY MEMBER"/>
    <property type="match status" value="1"/>
</dbReference>
<dbReference type="SUPFAM" id="SSF51445">
    <property type="entry name" value="(Trans)glycosidases"/>
    <property type="match status" value="1"/>
</dbReference>
<dbReference type="Gene3D" id="2.60.40.1180">
    <property type="entry name" value="Golgi alpha-mannosidase II"/>
    <property type="match status" value="1"/>
</dbReference>
<reference evidence="3" key="1">
    <citation type="journal article" date="2019" name="Int. J. Syst. Evol. Microbiol.">
        <title>The Global Catalogue of Microorganisms (GCM) 10K type strain sequencing project: providing services to taxonomists for standard genome sequencing and annotation.</title>
        <authorList>
            <consortium name="The Broad Institute Genomics Platform"/>
            <consortium name="The Broad Institute Genome Sequencing Center for Infectious Disease"/>
            <person name="Wu L."/>
            <person name="Ma J."/>
        </authorList>
    </citation>
    <scope>NUCLEOTIDE SEQUENCE [LARGE SCALE GENOMIC DNA]</scope>
    <source>
        <strain evidence="3">NBRC 105830</strain>
    </source>
</reference>
<evidence type="ECO:0000313" key="3">
    <source>
        <dbReference type="Proteomes" id="UP001157109"/>
    </source>
</evidence>
<gene>
    <name evidence="2" type="ORF">GCM10025862_37980</name>
</gene>
<comment type="caution">
    <text evidence="2">The sequence shown here is derived from an EMBL/GenBank/DDBJ whole genome shotgun (WGS) entry which is preliminary data.</text>
</comment>
<dbReference type="InterPro" id="IPR054049">
    <property type="entry name" value="SupH-like_C"/>
</dbReference>
<accession>A0ABQ6HTR3</accession>
<dbReference type="CDD" id="cd11334">
    <property type="entry name" value="AmyAc_TreS"/>
    <property type="match status" value="1"/>
</dbReference>
<dbReference type="InterPro" id="IPR006047">
    <property type="entry name" value="GH13_cat_dom"/>
</dbReference>
<name>A0ABQ6HTR3_9MICO</name>
<sequence length="570" mass="64227">MRLTKTADQWWKTAVLYCASVQTFLDTNGDGRGDLEGMTSRIDYLADLGITCLWLMPFYPTADADDGYDITDFLTVDPRDGDLADFVSLVQVARSRGIRVIIDFVMNHTSDQHPWFKESRKSVDNPYRNYYVWRSSTPPDTSAAVVFPDVEDSLWELDERTGEYYLHNFYKTQPDLNVANPEVREQISKVMGLWLQLGVSGFRVDAVPFLFAVDDVPAKEREFQYDPHDTLRHLKAYCGRRDSDVILLGEVNVPYKDQKKFFGGADGDELTMQFDFIGMQAIWLALARGDARPLAKALAGRPALDESNQYANFLRNHDELTLDKLTDAERQEVFDAFGPDPDMQLYDRGLRRRLPPMLGGDPRRIRLAYSLMFSLPGTPCLFYGEEIGMGENLDIPGRYSVRTPMQWGPNATGGFSTAKPRSLVRPIPEGPYGPARINVSDQRSDPDSLWTFMSTLIRRYRQSPEIGWGAVQVLKHDQPSVLAHLVQQEDWAMVAVHNLGDEPVSVSLSFDGVLDRDLTGPAAPAPVDHLAGLLHGGRVELDGKGGFDVDLDGYGYRWLRVVREGDIRIA</sequence>
<dbReference type="Gene3D" id="3.20.20.80">
    <property type="entry name" value="Glycosidases"/>
    <property type="match status" value="1"/>
</dbReference>
<dbReference type="RefSeq" id="WP_284284980.1">
    <property type="nucleotide sequence ID" value="NZ_BSUJ01000001.1"/>
</dbReference>
<dbReference type="PANTHER" id="PTHR10357:SF219">
    <property type="entry name" value="MALTOSE ALPHA-D-GLUCOSYLTRANSFERASE"/>
    <property type="match status" value="1"/>
</dbReference>
<dbReference type="Pfam" id="PF22157">
    <property type="entry name" value="SupH-like_C"/>
    <property type="match status" value="1"/>
</dbReference>
<organism evidence="2 3">
    <name type="scientific">Arsenicicoccus piscis</name>
    <dbReference type="NCBI Taxonomy" id="673954"/>
    <lineage>
        <taxon>Bacteria</taxon>
        <taxon>Bacillati</taxon>
        <taxon>Actinomycetota</taxon>
        <taxon>Actinomycetes</taxon>
        <taxon>Micrococcales</taxon>
        <taxon>Intrasporangiaceae</taxon>
        <taxon>Arsenicicoccus</taxon>
    </lineage>
</organism>
<dbReference type="InterPro" id="IPR045857">
    <property type="entry name" value="O16G_dom_2"/>
</dbReference>
<dbReference type="InterPro" id="IPR013780">
    <property type="entry name" value="Glyco_hydro_b"/>
</dbReference>
<proteinExistence type="predicted"/>
<evidence type="ECO:0000313" key="2">
    <source>
        <dbReference type="EMBL" id="GMA21777.1"/>
    </source>
</evidence>
<protein>
    <submittedName>
        <fullName evidence="2">Alpha-amylase</fullName>
    </submittedName>
</protein>
<keyword evidence="3" id="KW-1185">Reference proteome</keyword>
<dbReference type="Pfam" id="PF00128">
    <property type="entry name" value="Alpha-amylase"/>
    <property type="match status" value="2"/>
</dbReference>
<dbReference type="EMBL" id="BSUJ01000001">
    <property type="protein sequence ID" value="GMA21777.1"/>
    <property type="molecule type" value="Genomic_DNA"/>
</dbReference>